<proteinExistence type="inferred from homology"/>
<evidence type="ECO:0000313" key="4">
    <source>
        <dbReference type="EMBL" id="HGB14758.1"/>
    </source>
</evidence>
<evidence type="ECO:0000256" key="2">
    <source>
        <dbReference type="RuleBase" id="RU003750"/>
    </source>
</evidence>
<dbReference type="InterPro" id="IPR048254">
    <property type="entry name" value="CDP_ALCOHOL_P_TRANSF_CS"/>
</dbReference>
<gene>
    <name evidence="4" type="ORF">ENV62_05940</name>
</gene>
<feature type="transmembrane region" description="Helical" evidence="3">
    <location>
        <begin position="363"/>
        <end position="382"/>
    </location>
</feature>
<feature type="transmembrane region" description="Helical" evidence="3">
    <location>
        <begin position="337"/>
        <end position="357"/>
    </location>
</feature>
<comment type="similarity">
    <text evidence="2">Belongs to the CDP-alcohol phosphatidyltransferase class-I family.</text>
</comment>
<dbReference type="PROSITE" id="PS00379">
    <property type="entry name" value="CDP_ALCOHOL_P_TRANSF"/>
    <property type="match status" value="1"/>
</dbReference>
<dbReference type="GO" id="GO:0008654">
    <property type="term" value="P:phospholipid biosynthetic process"/>
    <property type="evidence" value="ECO:0007669"/>
    <property type="project" value="InterPro"/>
</dbReference>
<feature type="transmembrane region" description="Helical" evidence="3">
    <location>
        <begin position="298"/>
        <end position="317"/>
    </location>
</feature>
<organism evidence="4">
    <name type="scientific">Desulfobacca acetoxidans</name>
    <dbReference type="NCBI Taxonomy" id="60893"/>
    <lineage>
        <taxon>Bacteria</taxon>
        <taxon>Pseudomonadati</taxon>
        <taxon>Thermodesulfobacteriota</taxon>
        <taxon>Desulfobaccia</taxon>
        <taxon>Desulfobaccales</taxon>
        <taxon>Desulfobaccaceae</taxon>
        <taxon>Desulfobacca</taxon>
    </lineage>
</organism>
<keyword evidence="3" id="KW-1133">Transmembrane helix</keyword>
<reference evidence="4" key="1">
    <citation type="journal article" date="2020" name="mSystems">
        <title>Genome- and Community-Level Interaction Insights into Carbon Utilization and Element Cycling Functions of Hydrothermarchaeota in Hydrothermal Sediment.</title>
        <authorList>
            <person name="Zhou Z."/>
            <person name="Liu Y."/>
            <person name="Xu W."/>
            <person name="Pan J."/>
            <person name="Luo Z.H."/>
            <person name="Li M."/>
        </authorList>
    </citation>
    <scope>NUCLEOTIDE SEQUENCE [LARGE SCALE GENOMIC DNA]</scope>
    <source>
        <strain evidence="4">SpSt-776</strain>
    </source>
</reference>
<protein>
    <recommendedName>
        <fullName evidence="5">CDP-alcohol phosphatidyltransferase family protein</fullName>
    </recommendedName>
</protein>
<sequence length="461" mass="50573">MVKHAVILIPEGRGRPPDFFLAPVAGLPLLYRQIYSLWRAGVAKVTVLACPAAGPGLLKGLARLAPRDTVAVASDWETIWQETPQDEDSPRLMLLAEVFPLPRVFKEFVRLPLAPHTVALAIIQPAAAPRLPEGPVQPVYQASVEDSVVRSLTLSLSWEKPWAAGLALFSPEAWQGFQDWEKADRQRRGTSLASPENLLFGFLFQKVAEEKVIAVCHSGTEIMLIRQERDFTPAGAWLVAATEGSPWGEGFLEKTANRYLAHKILPHLLTFPLTPNQITGLDLLVGLGAVALFSQGTYWANVTAAWLLLLVMLLDTLDGLVARLTFRESPLGAKLDLYGDTVLNFLVFAGIALGQYRSSGHHIFLWTLIPLTLGYWGCWKALNPLRAVDAEPRPLRPAVPLKAPASGLKDKLRSEATSRDFFYLIWLCALLDLLSALIVAVALGVLFFALLLHLGPGKGRV</sequence>
<evidence type="ECO:0000256" key="3">
    <source>
        <dbReference type="SAM" id="Phobius"/>
    </source>
</evidence>
<keyword evidence="1 2" id="KW-0808">Transferase</keyword>
<keyword evidence="3" id="KW-0812">Transmembrane</keyword>
<dbReference type="Gene3D" id="1.20.120.1760">
    <property type="match status" value="1"/>
</dbReference>
<feature type="transmembrane region" description="Helical" evidence="3">
    <location>
        <begin position="421"/>
        <end position="454"/>
    </location>
</feature>
<keyword evidence="3" id="KW-0472">Membrane</keyword>
<dbReference type="EMBL" id="DTHB01000043">
    <property type="protein sequence ID" value="HGB14758.1"/>
    <property type="molecule type" value="Genomic_DNA"/>
</dbReference>
<evidence type="ECO:0000256" key="1">
    <source>
        <dbReference type="ARBA" id="ARBA00022679"/>
    </source>
</evidence>
<comment type="caution">
    <text evidence="4">The sequence shown here is derived from an EMBL/GenBank/DDBJ whole genome shotgun (WGS) entry which is preliminary data.</text>
</comment>
<dbReference type="InterPro" id="IPR043130">
    <property type="entry name" value="CDP-OH_PTrfase_TM_dom"/>
</dbReference>
<evidence type="ECO:0008006" key="5">
    <source>
        <dbReference type="Google" id="ProtNLM"/>
    </source>
</evidence>
<accession>A0A7C3SL39</accession>
<dbReference type="Pfam" id="PF01066">
    <property type="entry name" value="CDP-OH_P_transf"/>
    <property type="match status" value="1"/>
</dbReference>
<dbReference type="GO" id="GO:0016020">
    <property type="term" value="C:membrane"/>
    <property type="evidence" value="ECO:0007669"/>
    <property type="project" value="InterPro"/>
</dbReference>
<dbReference type="AlphaFoldDB" id="A0A7C3SL39"/>
<name>A0A7C3SL39_9BACT</name>
<dbReference type="InterPro" id="IPR000462">
    <property type="entry name" value="CDP-OH_P_trans"/>
</dbReference>
<dbReference type="GO" id="GO:0016780">
    <property type="term" value="F:phosphotransferase activity, for other substituted phosphate groups"/>
    <property type="evidence" value="ECO:0007669"/>
    <property type="project" value="InterPro"/>
</dbReference>